<protein>
    <recommendedName>
        <fullName evidence="9">DUF92 domain-containing protein</fullName>
    </recommendedName>
</protein>
<feature type="transmembrane region" description="Helical" evidence="6">
    <location>
        <begin position="155"/>
        <end position="181"/>
    </location>
</feature>
<dbReference type="EMBL" id="JMQA01000040">
    <property type="protein sequence ID" value="KFM98324.1"/>
    <property type="molecule type" value="Genomic_DNA"/>
</dbReference>
<keyword evidence="3 6" id="KW-0812">Transmembrane</keyword>
<comment type="similarity">
    <text evidence="2">Belongs to the TMEM19 family.</text>
</comment>
<comment type="subcellular location">
    <subcellularLocation>
        <location evidence="1">Membrane</location>
        <topology evidence="1">Multi-pass membrane protein</topology>
    </subcellularLocation>
</comment>
<feature type="transmembrane region" description="Helical" evidence="6">
    <location>
        <begin position="112"/>
        <end position="134"/>
    </location>
</feature>
<dbReference type="Pfam" id="PF01940">
    <property type="entry name" value="DUF92"/>
    <property type="match status" value="1"/>
</dbReference>
<dbReference type="Proteomes" id="UP000029278">
    <property type="component" value="Unassembled WGS sequence"/>
</dbReference>
<gene>
    <name evidence="7" type="ORF">DJ90_4309</name>
</gene>
<dbReference type="PANTHER" id="PTHR13353:SF5">
    <property type="entry name" value="TRANSMEMBRANE PROTEIN 19"/>
    <property type="match status" value="1"/>
</dbReference>
<dbReference type="HOGENOM" id="CLU_036918_2_1_9"/>
<keyword evidence="4 6" id="KW-1133">Transmembrane helix</keyword>
<proteinExistence type="inferred from homology"/>
<keyword evidence="5 6" id="KW-0472">Membrane</keyword>
<comment type="caution">
    <text evidence="7">The sequence shown here is derived from an EMBL/GenBank/DDBJ whole genome shotgun (WGS) entry which is preliminary data.</text>
</comment>
<name>A0A090YIL9_PAEMA</name>
<dbReference type="InterPro" id="IPR002794">
    <property type="entry name" value="DUF92_TMEM19"/>
</dbReference>
<dbReference type="AlphaFoldDB" id="A0A090YIL9"/>
<evidence type="ECO:0000256" key="6">
    <source>
        <dbReference type="SAM" id="Phobius"/>
    </source>
</evidence>
<evidence type="ECO:0000256" key="4">
    <source>
        <dbReference type="ARBA" id="ARBA00022989"/>
    </source>
</evidence>
<evidence type="ECO:0000256" key="2">
    <source>
        <dbReference type="ARBA" id="ARBA00009012"/>
    </source>
</evidence>
<evidence type="ECO:0008006" key="9">
    <source>
        <dbReference type="Google" id="ProtNLM"/>
    </source>
</evidence>
<feature type="transmembrane region" description="Helical" evidence="6">
    <location>
        <begin position="87"/>
        <end position="106"/>
    </location>
</feature>
<feature type="transmembrane region" description="Helical" evidence="6">
    <location>
        <begin position="265"/>
        <end position="284"/>
    </location>
</feature>
<dbReference type="GO" id="GO:0016020">
    <property type="term" value="C:membrane"/>
    <property type="evidence" value="ECO:0007669"/>
    <property type="project" value="UniProtKB-SubCell"/>
</dbReference>
<evidence type="ECO:0000313" key="8">
    <source>
        <dbReference type="Proteomes" id="UP000029278"/>
    </source>
</evidence>
<dbReference type="STRING" id="44252.DJ90_4309"/>
<dbReference type="PANTHER" id="PTHR13353">
    <property type="entry name" value="TRANSMEMBRANE PROTEIN 19"/>
    <property type="match status" value="1"/>
</dbReference>
<evidence type="ECO:0000256" key="5">
    <source>
        <dbReference type="ARBA" id="ARBA00023136"/>
    </source>
</evidence>
<evidence type="ECO:0000313" key="7">
    <source>
        <dbReference type="EMBL" id="KFM98324.1"/>
    </source>
</evidence>
<keyword evidence="8" id="KW-1185">Reference proteome</keyword>
<sequence length="285" mass="29506">MMMMDWIVGALCALLVSGAAYLKRSLSLSGMVAAAVMGTVYYGAGSLFWFGLLLLFFISSSVLSHYRGDRKEELERSYAKSGRRDAGQVLANGGLGMLACLGNWIWPDPGWGWFFVGTMAAVTADTWATELGGLSRTAPRSIVTGRRIPPGTSGGVTLLGSAAALAGAVFIGGGAWLLLAWTGDAAGGEPAGTGTGTGTGAFGLVRWALIGGLSGLFGAFADSWLGATVQWMHRCSVCGKEVEVASHCGRETVPVRGFRWMNNDAVNLLSSLAAGGLALGIGMIL</sequence>
<organism evidence="7 8">
    <name type="scientific">Paenibacillus macerans</name>
    <name type="common">Bacillus macerans</name>
    <dbReference type="NCBI Taxonomy" id="44252"/>
    <lineage>
        <taxon>Bacteria</taxon>
        <taxon>Bacillati</taxon>
        <taxon>Bacillota</taxon>
        <taxon>Bacilli</taxon>
        <taxon>Bacillales</taxon>
        <taxon>Paenibacillaceae</taxon>
        <taxon>Paenibacillus</taxon>
    </lineage>
</organism>
<feature type="transmembrane region" description="Helical" evidence="6">
    <location>
        <begin position="201"/>
        <end position="225"/>
    </location>
</feature>
<evidence type="ECO:0000256" key="1">
    <source>
        <dbReference type="ARBA" id="ARBA00004141"/>
    </source>
</evidence>
<reference evidence="7 8" key="1">
    <citation type="submission" date="2014-04" db="EMBL/GenBank/DDBJ databases">
        <authorList>
            <person name="Bishop-Lilly K.A."/>
            <person name="Broomall S.M."/>
            <person name="Chain P.S."/>
            <person name="Chertkov O."/>
            <person name="Coyne S.R."/>
            <person name="Daligault H.E."/>
            <person name="Davenport K.W."/>
            <person name="Erkkila T."/>
            <person name="Frey K.G."/>
            <person name="Gibbons H.S."/>
            <person name="Gu W."/>
            <person name="Jaissle J."/>
            <person name="Johnson S.L."/>
            <person name="Koroleva G.I."/>
            <person name="Ladner J.T."/>
            <person name="Lo C.-C."/>
            <person name="Minogue T.D."/>
            <person name="Munk C."/>
            <person name="Palacios G.F."/>
            <person name="Redden C.L."/>
            <person name="Rosenzweig C.N."/>
            <person name="Scholz M.B."/>
            <person name="Teshima H."/>
            <person name="Xu Y."/>
        </authorList>
    </citation>
    <scope>NUCLEOTIDE SEQUENCE [LARGE SCALE GENOMIC DNA]</scope>
    <source>
        <strain evidence="7 8">8244</strain>
    </source>
</reference>
<accession>A0A090YIL9</accession>
<dbReference type="PATRIC" id="fig|44252.3.peg.4874"/>
<feature type="transmembrane region" description="Helical" evidence="6">
    <location>
        <begin position="44"/>
        <end position="66"/>
    </location>
</feature>
<evidence type="ECO:0000256" key="3">
    <source>
        <dbReference type="ARBA" id="ARBA00022692"/>
    </source>
</evidence>